<evidence type="ECO:0000256" key="2">
    <source>
        <dbReference type="ARBA" id="ARBA00023043"/>
    </source>
</evidence>
<evidence type="ECO:0000256" key="1">
    <source>
        <dbReference type="ARBA" id="ARBA00022737"/>
    </source>
</evidence>
<dbReference type="Pfam" id="PF00023">
    <property type="entry name" value="Ank"/>
    <property type="match status" value="1"/>
</dbReference>
<dbReference type="Proteomes" id="UP001652623">
    <property type="component" value="Chromosome 8"/>
</dbReference>
<dbReference type="InterPro" id="IPR002110">
    <property type="entry name" value="Ankyrin_rpt"/>
</dbReference>
<dbReference type="PROSITE" id="PS50297">
    <property type="entry name" value="ANK_REP_REGION"/>
    <property type="match status" value="5"/>
</dbReference>
<dbReference type="PANTHER" id="PTHR24171:SF9">
    <property type="entry name" value="ANKYRIN REPEAT DOMAIN-CONTAINING PROTEIN 39"/>
    <property type="match status" value="1"/>
</dbReference>
<dbReference type="AlphaFoldDB" id="A0A6P3ZGZ2"/>
<dbReference type="GeneID" id="107413900"/>
<dbReference type="SUPFAM" id="SSF49354">
    <property type="entry name" value="PapD-like"/>
    <property type="match status" value="1"/>
</dbReference>
<dbReference type="InterPro" id="IPR008962">
    <property type="entry name" value="PapD-like_sf"/>
</dbReference>
<keyword evidence="5" id="KW-1185">Reference proteome</keyword>
<evidence type="ECO:0000313" key="6">
    <source>
        <dbReference type="RefSeq" id="XP_015877441.4"/>
    </source>
</evidence>
<dbReference type="RefSeq" id="XP_015877441.4">
    <property type="nucleotide sequence ID" value="XM_016021955.4"/>
</dbReference>
<gene>
    <name evidence="6" type="primary">LOC107413900</name>
</gene>
<dbReference type="Pfam" id="PF13637">
    <property type="entry name" value="Ank_4"/>
    <property type="match status" value="1"/>
</dbReference>
<dbReference type="InterPro" id="IPR036770">
    <property type="entry name" value="Ankyrin_rpt-contain_sf"/>
</dbReference>
<dbReference type="Pfam" id="PF00635">
    <property type="entry name" value="Motile_Sperm"/>
    <property type="match status" value="1"/>
</dbReference>
<dbReference type="InterPro" id="IPR000535">
    <property type="entry name" value="MSP_dom"/>
</dbReference>
<dbReference type="InterPro" id="IPR013783">
    <property type="entry name" value="Ig-like_fold"/>
</dbReference>
<reference evidence="6" key="1">
    <citation type="submission" date="2025-08" db="UniProtKB">
        <authorList>
            <consortium name="RefSeq"/>
        </authorList>
    </citation>
    <scope>IDENTIFICATION</scope>
    <source>
        <tissue evidence="6">Seedling</tissue>
    </source>
</reference>
<keyword evidence="1" id="KW-0677">Repeat</keyword>
<dbReference type="PANTHER" id="PTHR24171">
    <property type="entry name" value="ANKYRIN REPEAT DOMAIN-CONTAINING PROTEIN 39-RELATED"/>
    <property type="match status" value="1"/>
</dbReference>
<dbReference type="PROSITE" id="PS50202">
    <property type="entry name" value="MSP"/>
    <property type="match status" value="1"/>
</dbReference>
<proteinExistence type="predicted"/>
<dbReference type="PROSITE" id="PS50088">
    <property type="entry name" value="ANK_REPEAT"/>
    <property type="match status" value="5"/>
</dbReference>
<dbReference type="SUPFAM" id="SSF48403">
    <property type="entry name" value="Ankyrin repeat"/>
    <property type="match status" value="1"/>
</dbReference>
<dbReference type="Pfam" id="PF12796">
    <property type="entry name" value="Ank_2"/>
    <property type="match status" value="1"/>
</dbReference>
<feature type="repeat" description="ANK" evidence="3">
    <location>
        <begin position="401"/>
        <end position="433"/>
    </location>
</feature>
<keyword evidence="2 3" id="KW-0040">ANK repeat</keyword>
<dbReference type="KEGG" id="zju:107413900"/>
<sequence>MEKLVELSEQEVRIDFTLNCKCRANVRLRSLTATTPIAFKVQTSSPEKFMVNPPTGLISPLSYATFQVILKPQNHFPTTYPRSPSDNFLVKTSRFFPDSSDSTRPFSITSWFLSIPNCSTEDYKLKVVFVGPMLLHHAVSRGDCGSAKNLIKKQKSIMAELSQRESEALIRVATELANPESMVNLLLEAGLKIEARVQLDNVNYKVDSERISKGWEKLHVAAAFDRTEEVLEFVKMKKARSLDCRDNDGRTPLHVAVGKGNIKCARVLVELGADKDARSRDGRTALHRAAVNGDRRMVEMLIEMGADPTIANDRGCTPLDIARDKGHKKVSEILERGDLVITAARKGDLENLQWLLQKGATIKHRDEYGFTALHAAAIEGHKDVVQKLIESGSDFESQDREGHTPLHLAVVAGSLETVEVLVNEGADINVNTKFRATPLHMATILGYDDIAEFLISRGGFSSL</sequence>
<dbReference type="SMART" id="SM00248">
    <property type="entry name" value="ANK"/>
    <property type="match status" value="8"/>
</dbReference>
<dbReference type="InParanoid" id="A0A6P3ZGZ2"/>
<feature type="repeat" description="ANK" evidence="3">
    <location>
        <begin position="248"/>
        <end position="280"/>
    </location>
</feature>
<feature type="repeat" description="ANK" evidence="3">
    <location>
        <begin position="434"/>
        <end position="463"/>
    </location>
</feature>
<dbReference type="Gene3D" id="1.25.40.20">
    <property type="entry name" value="Ankyrin repeat-containing domain"/>
    <property type="match status" value="4"/>
</dbReference>
<feature type="repeat" description="ANK" evidence="3">
    <location>
        <begin position="281"/>
        <end position="313"/>
    </location>
</feature>
<evidence type="ECO:0000256" key="3">
    <source>
        <dbReference type="PROSITE-ProRule" id="PRU00023"/>
    </source>
</evidence>
<feature type="repeat" description="ANK" evidence="3">
    <location>
        <begin position="368"/>
        <end position="400"/>
    </location>
</feature>
<name>A0A6P3ZGZ2_ZIZJJ</name>
<dbReference type="Gene3D" id="2.60.40.10">
    <property type="entry name" value="Immunoglobulins"/>
    <property type="match status" value="1"/>
</dbReference>
<dbReference type="PRINTS" id="PR01415">
    <property type="entry name" value="ANKYRIN"/>
</dbReference>
<feature type="domain" description="MSP" evidence="4">
    <location>
        <begin position="1"/>
        <end position="130"/>
    </location>
</feature>
<evidence type="ECO:0000259" key="4">
    <source>
        <dbReference type="PROSITE" id="PS50202"/>
    </source>
</evidence>
<organism evidence="5 6">
    <name type="scientific">Ziziphus jujuba</name>
    <name type="common">Chinese jujube</name>
    <name type="synonym">Ziziphus sativa</name>
    <dbReference type="NCBI Taxonomy" id="326968"/>
    <lineage>
        <taxon>Eukaryota</taxon>
        <taxon>Viridiplantae</taxon>
        <taxon>Streptophyta</taxon>
        <taxon>Embryophyta</taxon>
        <taxon>Tracheophyta</taxon>
        <taxon>Spermatophyta</taxon>
        <taxon>Magnoliopsida</taxon>
        <taxon>eudicotyledons</taxon>
        <taxon>Gunneridae</taxon>
        <taxon>Pentapetalae</taxon>
        <taxon>rosids</taxon>
        <taxon>fabids</taxon>
        <taxon>Rosales</taxon>
        <taxon>Rhamnaceae</taxon>
        <taxon>Paliureae</taxon>
        <taxon>Ziziphus</taxon>
    </lineage>
</organism>
<evidence type="ECO:0000313" key="5">
    <source>
        <dbReference type="Proteomes" id="UP001652623"/>
    </source>
</evidence>
<protein>
    <submittedName>
        <fullName evidence="6">Protein VAPYRIN-like</fullName>
    </submittedName>
</protein>
<accession>A0A6P3ZGZ2</accession>